<reference evidence="3 4" key="1">
    <citation type="submission" date="2020-08" db="EMBL/GenBank/DDBJ databases">
        <title>Sequencing the genomes of 1000 actinobacteria strains.</title>
        <authorList>
            <person name="Klenk H.-P."/>
        </authorList>
    </citation>
    <scope>NUCLEOTIDE SEQUENCE [LARGE SCALE GENOMIC DNA]</scope>
    <source>
        <strain evidence="3 4">DSM 43675</strain>
    </source>
</reference>
<accession>A0A7X0G3L9</accession>
<feature type="region of interest" description="Disordered" evidence="1">
    <location>
        <begin position="157"/>
        <end position="184"/>
    </location>
</feature>
<protein>
    <recommendedName>
        <fullName evidence="5">PH domain-containing protein</fullName>
    </recommendedName>
</protein>
<feature type="compositionally biased region" description="Basic and acidic residues" evidence="1">
    <location>
        <begin position="174"/>
        <end position="184"/>
    </location>
</feature>
<evidence type="ECO:0000256" key="2">
    <source>
        <dbReference type="SAM" id="Phobius"/>
    </source>
</evidence>
<evidence type="ECO:0000313" key="3">
    <source>
        <dbReference type="EMBL" id="MBB6397766.1"/>
    </source>
</evidence>
<dbReference type="AlphaFoldDB" id="A0A7X0G3L9"/>
<feature type="transmembrane region" description="Helical" evidence="2">
    <location>
        <begin position="40"/>
        <end position="60"/>
    </location>
</feature>
<gene>
    <name evidence="3" type="ORF">BKA00_004680</name>
</gene>
<keyword evidence="4" id="KW-1185">Reference proteome</keyword>
<evidence type="ECO:0000256" key="1">
    <source>
        <dbReference type="SAM" id="MobiDB-lite"/>
    </source>
</evidence>
<organism evidence="3 4">
    <name type="scientific">Actinomadura coerulea</name>
    <dbReference type="NCBI Taxonomy" id="46159"/>
    <lineage>
        <taxon>Bacteria</taxon>
        <taxon>Bacillati</taxon>
        <taxon>Actinomycetota</taxon>
        <taxon>Actinomycetes</taxon>
        <taxon>Streptosporangiales</taxon>
        <taxon>Thermomonosporaceae</taxon>
        <taxon>Actinomadura</taxon>
    </lineage>
</organism>
<keyword evidence="2" id="KW-1133">Transmembrane helix</keyword>
<evidence type="ECO:0000313" key="4">
    <source>
        <dbReference type="Proteomes" id="UP000546324"/>
    </source>
</evidence>
<keyword evidence="2" id="KW-0812">Transmembrane</keyword>
<dbReference type="EMBL" id="JACHMQ010000001">
    <property type="protein sequence ID" value="MBB6397766.1"/>
    <property type="molecule type" value="Genomic_DNA"/>
</dbReference>
<dbReference type="RefSeq" id="WP_185028296.1">
    <property type="nucleotide sequence ID" value="NZ_JACHMQ010000001.1"/>
</dbReference>
<keyword evidence="2" id="KW-0472">Membrane</keyword>
<sequence length="184" mass="20219">MTKPRTLRCPRHLGMFLAGVAIAALFGVVAVQKALDGAGAPAWAAGVACFALALGAVPLLRTRMILDAGALTLVSGYGRRRFAWTEIIEITADAHHGFWLLQVRSGERERLAAFFPVRLASMPVDQGTRFREPSGDTPYGLYRLHAELCEEWRRHVPPHARSRGDGPDAAEPSWSHDDQDARPR</sequence>
<proteinExistence type="predicted"/>
<evidence type="ECO:0008006" key="5">
    <source>
        <dbReference type="Google" id="ProtNLM"/>
    </source>
</evidence>
<dbReference type="Proteomes" id="UP000546324">
    <property type="component" value="Unassembled WGS sequence"/>
</dbReference>
<comment type="caution">
    <text evidence="3">The sequence shown here is derived from an EMBL/GenBank/DDBJ whole genome shotgun (WGS) entry which is preliminary data.</text>
</comment>
<name>A0A7X0G3L9_9ACTN</name>